<keyword evidence="3" id="KW-1185">Reference proteome</keyword>
<dbReference type="PANTHER" id="PTHR33993:SF14">
    <property type="entry name" value="GB|AAF24581.1"/>
    <property type="match status" value="1"/>
</dbReference>
<dbReference type="CDD" id="cd07247">
    <property type="entry name" value="SgaA_N_like"/>
    <property type="match status" value="1"/>
</dbReference>
<accession>A0A378TFG2</accession>
<dbReference type="InterPro" id="IPR037523">
    <property type="entry name" value="VOC_core"/>
</dbReference>
<dbReference type="Pfam" id="PF18029">
    <property type="entry name" value="Glyoxalase_6"/>
    <property type="match status" value="1"/>
</dbReference>
<reference evidence="2 3" key="1">
    <citation type="submission" date="2018-06" db="EMBL/GenBank/DDBJ databases">
        <authorList>
            <consortium name="Pathogen Informatics"/>
            <person name="Doyle S."/>
        </authorList>
    </citation>
    <scope>NUCLEOTIDE SEQUENCE [LARGE SCALE GENOMIC DNA]</scope>
    <source>
        <strain evidence="2 3">NCTC10821</strain>
    </source>
</reference>
<gene>
    <name evidence="2" type="ORF">NCTC10821_02129</name>
</gene>
<dbReference type="Gene3D" id="3.10.180.10">
    <property type="entry name" value="2,3-Dihydroxybiphenyl 1,2-Dioxygenase, domain 1"/>
    <property type="match status" value="2"/>
</dbReference>
<organism evidence="2 3">
    <name type="scientific">Mycolicibacterium tokaiense</name>
    <dbReference type="NCBI Taxonomy" id="39695"/>
    <lineage>
        <taxon>Bacteria</taxon>
        <taxon>Bacillati</taxon>
        <taxon>Actinomycetota</taxon>
        <taxon>Actinomycetes</taxon>
        <taxon>Mycobacteriales</taxon>
        <taxon>Mycobacteriaceae</taxon>
        <taxon>Mycolicibacterium</taxon>
    </lineage>
</organism>
<dbReference type="RefSeq" id="WP_115278383.1">
    <property type="nucleotide sequence ID" value="NZ_AP022600.1"/>
</dbReference>
<dbReference type="Proteomes" id="UP000254978">
    <property type="component" value="Unassembled WGS sequence"/>
</dbReference>
<feature type="domain" description="VOC" evidence="1">
    <location>
        <begin position="139"/>
        <end position="265"/>
    </location>
</feature>
<dbReference type="OrthoDB" id="9793039at2"/>
<feature type="domain" description="VOC" evidence="1">
    <location>
        <begin position="11"/>
        <end position="125"/>
    </location>
</feature>
<name>A0A378TFG2_9MYCO</name>
<protein>
    <submittedName>
        <fullName evidence="2">27 kDa antigen Cfp30B</fullName>
    </submittedName>
</protein>
<dbReference type="PROSITE" id="PS51819">
    <property type="entry name" value="VOC"/>
    <property type="match status" value="2"/>
</dbReference>
<dbReference type="AlphaFoldDB" id="A0A378TFG2"/>
<dbReference type="SUPFAM" id="SSF54593">
    <property type="entry name" value="Glyoxalase/Bleomycin resistance protein/Dihydroxybiphenyl dioxygenase"/>
    <property type="match status" value="2"/>
</dbReference>
<dbReference type="InterPro" id="IPR052164">
    <property type="entry name" value="Anthracycline_SecMetBiosynth"/>
</dbReference>
<dbReference type="InterPro" id="IPR004360">
    <property type="entry name" value="Glyas_Fos-R_dOase_dom"/>
</dbReference>
<dbReference type="PANTHER" id="PTHR33993">
    <property type="entry name" value="GLYOXALASE-RELATED"/>
    <property type="match status" value="1"/>
</dbReference>
<dbReference type="InterPro" id="IPR029068">
    <property type="entry name" value="Glyas_Bleomycin-R_OHBP_Dase"/>
</dbReference>
<proteinExistence type="predicted"/>
<evidence type="ECO:0000259" key="1">
    <source>
        <dbReference type="PROSITE" id="PS51819"/>
    </source>
</evidence>
<evidence type="ECO:0000313" key="2">
    <source>
        <dbReference type="EMBL" id="STZ58615.1"/>
    </source>
</evidence>
<evidence type="ECO:0000313" key="3">
    <source>
        <dbReference type="Proteomes" id="UP000254978"/>
    </source>
</evidence>
<dbReference type="InterPro" id="IPR041581">
    <property type="entry name" value="Glyoxalase_6"/>
</dbReference>
<dbReference type="EMBL" id="UGQT01000001">
    <property type="protein sequence ID" value="STZ58615.1"/>
    <property type="molecule type" value="Genomic_DNA"/>
</dbReference>
<dbReference type="Pfam" id="PF00903">
    <property type="entry name" value="Glyoxalase"/>
    <property type="match status" value="1"/>
</dbReference>
<sequence>MTDTRTYPHGVPCWVDVVATDLDEAKHFYGSLFDWTFQDAIPAEAPGSYLIATLGGEDVAAIAPAEPGDEIAWRTYIAVDDADATAAAVTEAGGTVILAPVDAGPGGRQAGCRDPLGALFHVWQPRNRPGAQAVNIAGTWNFSDLSTTDAATSRAFYAALFGWEFDDTLVRRPGYGAHLQATVYPDIVTVQSEINAPPGFEDAVAWLVNGDTNSWQVSFAVEDRDSSAEKAESLGASVISHEDTEWTRTVTIRDPQGALLTLSQFTPPN</sequence>